<sequence>MNTARAALAKLSPQARRLLLDSCVFQLFWFATMVSPHVGAQLAALVLWALVSPLTARQWLLTYMLALLGSVGDALWLTLGLFVPSDHGPLIFVLPLWLMLLWLACARYLLVLTEGLRLPGLLLVVLGAVAGPLSYLAAAQLGAASLAPPQPGLWIAFALWWGAVMWLARYLGGRR</sequence>
<evidence type="ECO:0000313" key="3">
    <source>
        <dbReference type="Proteomes" id="UP000305674"/>
    </source>
</evidence>
<comment type="caution">
    <text evidence="2">The sequence shown here is derived from an EMBL/GenBank/DDBJ whole genome shotgun (WGS) entry which is preliminary data.</text>
</comment>
<gene>
    <name evidence="2" type="ORF">FCL40_08720</name>
</gene>
<dbReference type="OrthoDB" id="21939at2"/>
<keyword evidence="1" id="KW-1133">Transmembrane helix</keyword>
<feature type="transmembrane region" description="Helical" evidence="1">
    <location>
        <begin position="153"/>
        <end position="172"/>
    </location>
</feature>
<keyword evidence="1" id="KW-0472">Membrane</keyword>
<reference evidence="2 3" key="1">
    <citation type="submission" date="2019-04" db="EMBL/GenBank/DDBJ databases">
        <authorList>
            <person name="Hwang J.C."/>
        </authorList>
    </citation>
    <scope>NUCLEOTIDE SEQUENCE [LARGE SCALE GENOMIC DNA]</scope>
    <source>
        <strain evidence="2 3">IMCC35001</strain>
    </source>
</reference>
<feature type="transmembrane region" description="Helical" evidence="1">
    <location>
        <begin position="121"/>
        <end position="141"/>
    </location>
</feature>
<evidence type="ECO:0000256" key="1">
    <source>
        <dbReference type="SAM" id="Phobius"/>
    </source>
</evidence>
<organism evidence="2 3">
    <name type="scientific">Ferrimonas sediminicola</name>
    <dbReference type="NCBI Taxonomy" id="2569538"/>
    <lineage>
        <taxon>Bacteria</taxon>
        <taxon>Pseudomonadati</taxon>
        <taxon>Pseudomonadota</taxon>
        <taxon>Gammaproteobacteria</taxon>
        <taxon>Alteromonadales</taxon>
        <taxon>Ferrimonadaceae</taxon>
        <taxon>Ferrimonas</taxon>
    </lineage>
</organism>
<dbReference type="AlphaFoldDB" id="A0A4U1BEV4"/>
<feature type="transmembrane region" description="Helical" evidence="1">
    <location>
        <begin position="27"/>
        <end position="51"/>
    </location>
</feature>
<dbReference type="Pfam" id="PF11086">
    <property type="entry name" value="DUF2878"/>
    <property type="match status" value="1"/>
</dbReference>
<name>A0A4U1BEV4_9GAMM</name>
<feature type="transmembrane region" description="Helical" evidence="1">
    <location>
        <begin position="63"/>
        <end position="83"/>
    </location>
</feature>
<proteinExistence type="predicted"/>
<keyword evidence="1" id="KW-0812">Transmembrane</keyword>
<evidence type="ECO:0000313" key="2">
    <source>
        <dbReference type="EMBL" id="TKB49405.1"/>
    </source>
</evidence>
<accession>A0A4U1BEV4</accession>
<keyword evidence="3" id="KW-1185">Reference proteome</keyword>
<dbReference type="RefSeq" id="WP_136852832.1">
    <property type="nucleotide sequence ID" value="NZ_SWCI01000004.1"/>
</dbReference>
<feature type="transmembrane region" description="Helical" evidence="1">
    <location>
        <begin position="89"/>
        <end position="109"/>
    </location>
</feature>
<dbReference type="InterPro" id="IPR021306">
    <property type="entry name" value="DUF2878"/>
</dbReference>
<dbReference type="EMBL" id="SWCI01000004">
    <property type="protein sequence ID" value="TKB49405.1"/>
    <property type="molecule type" value="Genomic_DNA"/>
</dbReference>
<dbReference type="Proteomes" id="UP000305674">
    <property type="component" value="Unassembled WGS sequence"/>
</dbReference>
<protein>
    <submittedName>
        <fullName evidence="2">DUF2878 domain-containing protein</fullName>
    </submittedName>
</protein>